<dbReference type="GO" id="GO:0140664">
    <property type="term" value="F:ATP-dependent DNA damage sensor activity"/>
    <property type="evidence" value="ECO:0007669"/>
    <property type="project" value="InterPro"/>
</dbReference>
<gene>
    <name evidence="2" type="ORF">WHR41_07033</name>
</gene>
<keyword evidence="3" id="KW-1185">Reference proteome</keyword>
<comment type="caution">
    <text evidence="2">The sequence shown here is derived from an EMBL/GenBank/DDBJ whole genome shotgun (WGS) entry which is preliminary data.</text>
</comment>
<feature type="domain" description="MutL C-terminal dimerisation" evidence="1">
    <location>
        <begin position="7"/>
        <end position="191"/>
    </location>
</feature>
<dbReference type="RefSeq" id="XP_069227667.1">
    <property type="nucleotide sequence ID" value="XM_069375638.1"/>
</dbReference>
<dbReference type="GO" id="GO:0006298">
    <property type="term" value="P:mismatch repair"/>
    <property type="evidence" value="ECO:0007669"/>
    <property type="project" value="InterPro"/>
</dbReference>
<dbReference type="InterPro" id="IPR037198">
    <property type="entry name" value="MutL_C_sf"/>
</dbReference>
<name>A0AB34KL65_9PEZI</name>
<evidence type="ECO:0000313" key="3">
    <source>
        <dbReference type="Proteomes" id="UP000803884"/>
    </source>
</evidence>
<dbReference type="InterPro" id="IPR038973">
    <property type="entry name" value="MutL/Mlh/Pms-like"/>
</dbReference>
<sequence length="274" mass="30173">MGPSNEATEKHTLVLVDQHAASERVILETLLTDLSTPVDPTSPAASFRSNTNSRSEISTNLLEQPIVFEVSAEESTLFLSHAGHFAQHGILYDLHIIKRTRQHHSVAVRTLPPGIAERCRLFPKLLIDLLRSEVWSRVEAGKQSAPKTSAADRNNESTHPWLERLGSCPKGLLDMLNSRACRSAVMFNDELSPAECQDLLQQLADCAFPFMCAHGRVSMVPIGEIEGCGVEGMTRGAGGLLQQRRQSAGEESFVNAFRSWRERVTAGDKDDDVT</sequence>
<dbReference type="SUPFAM" id="SSF118116">
    <property type="entry name" value="DNA mismatch repair protein MutL"/>
    <property type="match status" value="1"/>
</dbReference>
<dbReference type="GO" id="GO:0016887">
    <property type="term" value="F:ATP hydrolysis activity"/>
    <property type="evidence" value="ECO:0007669"/>
    <property type="project" value="InterPro"/>
</dbReference>
<dbReference type="PANTHER" id="PTHR10073:SF47">
    <property type="entry name" value="DNA MISMATCH REPAIR PROTEIN MLH3"/>
    <property type="match status" value="1"/>
</dbReference>
<dbReference type="InterPro" id="IPR042121">
    <property type="entry name" value="MutL_C_regsub"/>
</dbReference>
<dbReference type="PANTHER" id="PTHR10073">
    <property type="entry name" value="DNA MISMATCH REPAIR PROTEIN MLH, PMS, MUTL"/>
    <property type="match status" value="1"/>
</dbReference>
<dbReference type="InterPro" id="IPR042120">
    <property type="entry name" value="MutL_C_dimsub"/>
</dbReference>
<dbReference type="EMBL" id="JAAQHG020000025">
    <property type="protein sequence ID" value="KAL1584561.1"/>
    <property type="molecule type" value="Genomic_DNA"/>
</dbReference>
<dbReference type="AlphaFoldDB" id="A0AB34KL65"/>
<dbReference type="GO" id="GO:0032300">
    <property type="term" value="C:mismatch repair complex"/>
    <property type="evidence" value="ECO:0007669"/>
    <property type="project" value="InterPro"/>
</dbReference>
<dbReference type="Gene3D" id="3.30.1540.20">
    <property type="entry name" value="MutL, C-terminal domain, dimerisation subdomain"/>
    <property type="match status" value="1"/>
</dbReference>
<dbReference type="GO" id="GO:0005524">
    <property type="term" value="F:ATP binding"/>
    <property type="evidence" value="ECO:0007669"/>
    <property type="project" value="InterPro"/>
</dbReference>
<accession>A0AB34KL65</accession>
<evidence type="ECO:0000313" key="2">
    <source>
        <dbReference type="EMBL" id="KAL1584561.1"/>
    </source>
</evidence>
<dbReference type="Proteomes" id="UP000803884">
    <property type="component" value="Unassembled WGS sequence"/>
</dbReference>
<dbReference type="InterPro" id="IPR014790">
    <property type="entry name" value="MutL_C"/>
</dbReference>
<dbReference type="Gene3D" id="3.30.1370.100">
    <property type="entry name" value="MutL, C-terminal domain, regulatory subdomain"/>
    <property type="match status" value="1"/>
</dbReference>
<proteinExistence type="predicted"/>
<organism evidence="2 3">
    <name type="scientific">Cladosporium halotolerans</name>
    <dbReference type="NCBI Taxonomy" id="1052096"/>
    <lineage>
        <taxon>Eukaryota</taxon>
        <taxon>Fungi</taxon>
        <taxon>Dikarya</taxon>
        <taxon>Ascomycota</taxon>
        <taxon>Pezizomycotina</taxon>
        <taxon>Dothideomycetes</taxon>
        <taxon>Dothideomycetidae</taxon>
        <taxon>Cladosporiales</taxon>
        <taxon>Cladosporiaceae</taxon>
        <taxon>Cladosporium</taxon>
    </lineage>
</organism>
<protein>
    <recommendedName>
        <fullName evidence="1">MutL C-terminal dimerisation domain-containing protein</fullName>
    </recommendedName>
</protein>
<evidence type="ECO:0000259" key="1">
    <source>
        <dbReference type="SMART" id="SM00853"/>
    </source>
</evidence>
<dbReference type="SMART" id="SM00853">
    <property type="entry name" value="MutL_C"/>
    <property type="match status" value="1"/>
</dbReference>
<reference evidence="2 3" key="1">
    <citation type="journal article" date="2020" name="Microbiol. Resour. Announc.">
        <title>Draft Genome Sequence of a Cladosporium Species Isolated from the Mesophotic Ascidian Didemnum maculosum.</title>
        <authorList>
            <person name="Gioti A."/>
            <person name="Siaperas R."/>
            <person name="Nikolaivits E."/>
            <person name="Le Goff G."/>
            <person name="Ouazzani J."/>
            <person name="Kotoulas G."/>
            <person name="Topakas E."/>
        </authorList>
    </citation>
    <scope>NUCLEOTIDE SEQUENCE [LARGE SCALE GENOMIC DNA]</scope>
    <source>
        <strain evidence="2 3">TM138-S3</strain>
    </source>
</reference>
<dbReference type="GeneID" id="96008476"/>